<reference evidence="3 4" key="2">
    <citation type="submission" date="2018-06" db="EMBL/GenBank/DDBJ databases">
        <title>Metagenomic assembly of (sub)arctic Cyanobacteria and their associated microbiome from non-axenic cultures.</title>
        <authorList>
            <person name="Baurain D."/>
        </authorList>
    </citation>
    <scope>NUCLEOTIDE SEQUENCE [LARGE SCALE GENOMIC DNA]</scope>
    <source>
        <strain evidence="3">ULC066bin1</strain>
    </source>
</reference>
<evidence type="ECO:0000256" key="1">
    <source>
        <dbReference type="SAM" id="MobiDB-lite"/>
    </source>
</evidence>
<organism evidence="3 4">
    <name type="scientific">Pseudanabaena frigida</name>
    <dbReference type="NCBI Taxonomy" id="945775"/>
    <lineage>
        <taxon>Bacteria</taxon>
        <taxon>Bacillati</taxon>
        <taxon>Cyanobacteriota</taxon>
        <taxon>Cyanophyceae</taxon>
        <taxon>Pseudanabaenales</taxon>
        <taxon>Pseudanabaenaceae</taxon>
        <taxon>Pseudanabaena</taxon>
    </lineage>
</organism>
<accession>A0A2W4W5Q5</accession>
<dbReference type="EMBL" id="QBML01000016">
    <property type="protein sequence ID" value="PZO39792.1"/>
    <property type="molecule type" value="Genomic_DNA"/>
</dbReference>
<dbReference type="AlphaFoldDB" id="A0A2W4W5Q5"/>
<comment type="caution">
    <text evidence="3">The sequence shown here is derived from an EMBL/GenBank/DDBJ whole genome shotgun (WGS) entry which is preliminary data.</text>
</comment>
<evidence type="ECO:0008006" key="5">
    <source>
        <dbReference type="Google" id="ProtNLM"/>
    </source>
</evidence>
<dbReference type="Proteomes" id="UP000249467">
    <property type="component" value="Unassembled WGS sequence"/>
</dbReference>
<evidence type="ECO:0000313" key="3">
    <source>
        <dbReference type="EMBL" id="PZO39792.1"/>
    </source>
</evidence>
<keyword evidence="2" id="KW-0732">Signal</keyword>
<feature type="compositionally biased region" description="Low complexity" evidence="1">
    <location>
        <begin position="29"/>
        <end position="42"/>
    </location>
</feature>
<evidence type="ECO:0000313" key="4">
    <source>
        <dbReference type="Proteomes" id="UP000249467"/>
    </source>
</evidence>
<feature type="signal peptide" evidence="2">
    <location>
        <begin position="1"/>
        <end position="18"/>
    </location>
</feature>
<feature type="chain" id="PRO_5015840318" description="Lipoprotein" evidence="2">
    <location>
        <begin position="19"/>
        <end position="221"/>
    </location>
</feature>
<name>A0A2W4W5Q5_9CYAN</name>
<gene>
    <name evidence="3" type="ORF">DCF19_12930</name>
</gene>
<dbReference type="PROSITE" id="PS51257">
    <property type="entry name" value="PROKAR_LIPOPROTEIN"/>
    <property type="match status" value="1"/>
</dbReference>
<sequence>MKKYISLAAGFVLFTVSACTPSAPVTDNATPTKAASPTATSSENPSPKPSASSTSTPKADEKPTNSNVSGWQDYKSSAGKFSIQVPSKPQEQSQDQKTDVGTIKLNMVIAEANDSGYFVGYADFPNKIANPADVQKGLADSVKGSVANLKGDIKSEKEYLLGDIPCRDFEAGGKVQSTDVSMKGRFCLADNRLYQVFALGAKDKFSTADVDRFIASFKIEK</sequence>
<reference evidence="3 4" key="1">
    <citation type="submission" date="2018-04" db="EMBL/GenBank/DDBJ databases">
        <authorList>
            <person name="Go L.Y."/>
            <person name="Mitchell J.A."/>
        </authorList>
    </citation>
    <scope>NUCLEOTIDE SEQUENCE [LARGE SCALE GENOMIC DNA]</scope>
    <source>
        <strain evidence="3">ULC066bin1</strain>
    </source>
</reference>
<evidence type="ECO:0000256" key="2">
    <source>
        <dbReference type="SAM" id="SignalP"/>
    </source>
</evidence>
<feature type="region of interest" description="Disordered" evidence="1">
    <location>
        <begin position="22"/>
        <end position="71"/>
    </location>
</feature>
<proteinExistence type="predicted"/>
<protein>
    <recommendedName>
        <fullName evidence="5">Lipoprotein</fullName>
    </recommendedName>
</protein>